<dbReference type="PROSITE" id="PS50297">
    <property type="entry name" value="ANK_REP_REGION"/>
    <property type="match status" value="3"/>
</dbReference>
<feature type="repeat" description="ANK" evidence="3">
    <location>
        <begin position="78"/>
        <end position="111"/>
    </location>
</feature>
<dbReference type="PANTHER" id="PTHR24171">
    <property type="entry name" value="ANKYRIN REPEAT DOMAIN-CONTAINING PROTEIN 39-RELATED"/>
    <property type="match status" value="1"/>
</dbReference>
<sequence>MEPIPSVDDVFQAAQAGDASRLQNLLEAHPSLAHTENGDGLTPLGYAAHFGRKAAVQVLLDYGADVNAVSHSKISYIPSNTALHAAIAGERDMEVIRLLLTGGARTNIFDSNGHTCLHTAAFHDDNTELIRLLMEHGADVNAKAEGGDTALALAIRQGNERVAGLLRQHGARL</sequence>
<evidence type="ECO:0000256" key="1">
    <source>
        <dbReference type="ARBA" id="ARBA00022737"/>
    </source>
</evidence>
<dbReference type="RefSeq" id="WP_127487331.1">
    <property type="nucleotide sequence ID" value="NZ_JARLKN010000073.1"/>
</dbReference>
<dbReference type="Pfam" id="PF00023">
    <property type="entry name" value="Ank"/>
    <property type="match status" value="1"/>
</dbReference>
<evidence type="ECO:0000313" key="5">
    <source>
        <dbReference type="Proteomes" id="UP001168883"/>
    </source>
</evidence>
<dbReference type="SMART" id="SM00248">
    <property type="entry name" value="ANK"/>
    <property type="match status" value="4"/>
</dbReference>
<comment type="caution">
    <text evidence="4">The sequence shown here is derived from an EMBL/GenBank/DDBJ whole genome shotgun (WGS) entry which is preliminary data.</text>
</comment>
<keyword evidence="1" id="KW-0677">Repeat</keyword>
<organism evidence="4 5">
    <name type="scientific">Paenibacillus ehimensis</name>
    <dbReference type="NCBI Taxonomy" id="79264"/>
    <lineage>
        <taxon>Bacteria</taxon>
        <taxon>Bacillati</taxon>
        <taxon>Bacillota</taxon>
        <taxon>Bacilli</taxon>
        <taxon>Bacillales</taxon>
        <taxon>Paenibacillaceae</taxon>
        <taxon>Paenibacillus</taxon>
    </lineage>
</organism>
<evidence type="ECO:0000256" key="2">
    <source>
        <dbReference type="ARBA" id="ARBA00023043"/>
    </source>
</evidence>
<feature type="repeat" description="ANK" evidence="3">
    <location>
        <begin position="39"/>
        <end position="71"/>
    </location>
</feature>
<dbReference type="SUPFAM" id="SSF48403">
    <property type="entry name" value="Ankyrin repeat"/>
    <property type="match status" value="1"/>
</dbReference>
<evidence type="ECO:0000313" key="4">
    <source>
        <dbReference type="EMBL" id="MDO3680334.1"/>
    </source>
</evidence>
<feature type="repeat" description="ANK" evidence="3">
    <location>
        <begin position="112"/>
        <end position="145"/>
    </location>
</feature>
<keyword evidence="2 3" id="KW-0040">ANK repeat</keyword>
<dbReference type="EMBL" id="JAUMKJ010000039">
    <property type="protein sequence ID" value="MDO3680334.1"/>
    <property type="molecule type" value="Genomic_DNA"/>
</dbReference>
<dbReference type="PROSITE" id="PS50088">
    <property type="entry name" value="ANK_REPEAT"/>
    <property type="match status" value="4"/>
</dbReference>
<keyword evidence="5" id="KW-1185">Reference proteome</keyword>
<proteinExistence type="predicted"/>
<dbReference type="PANTHER" id="PTHR24171:SF8">
    <property type="entry name" value="BRCA1-ASSOCIATED RING DOMAIN PROTEIN 1"/>
    <property type="match status" value="1"/>
</dbReference>
<dbReference type="Gene3D" id="1.25.40.20">
    <property type="entry name" value="Ankyrin repeat-containing domain"/>
    <property type="match status" value="2"/>
</dbReference>
<protein>
    <submittedName>
        <fullName evidence="4">Ankyrin repeat domain-containing protein</fullName>
    </submittedName>
</protein>
<accession>A0ABT8VH93</accession>
<dbReference type="Pfam" id="PF12796">
    <property type="entry name" value="Ank_2"/>
    <property type="match status" value="1"/>
</dbReference>
<feature type="repeat" description="ANK" evidence="3">
    <location>
        <begin position="146"/>
        <end position="173"/>
    </location>
</feature>
<dbReference type="InterPro" id="IPR002110">
    <property type="entry name" value="Ankyrin_rpt"/>
</dbReference>
<reference evidence="4" key="1">
    <citation type="submission" date="2023-07" db="EMBL/GenBank/DDBJ databases">
        <authorList>
            <person name="Aktuganov G."/>
            <person name="Boyko T."/>
            <person name="Delegan Y."/>
            <person name="Galimzianova N."/>
            <person name="Gilvanova E."/>
            <person name="Korobov V."/>
            <person name="Kuzmina L."/>
            <person name="Melentiev A."/>
            <person name="Milman P."/>
            <person name="Ryabova A."/>
            <person name="Stupak E."/>
            <person name="Yasakov T."/>
            <person name="Zharikova N."/>
            <person name="Zhurenko E."/>
        </authorList>
    </citation>
    <scope>NUCLEOTIDE SEQUENCE</scope>
    <source>
        <strain evidence="4">IB-739</strain>
    </source>
</reference>
<dbReference type="Proteomes" id="UP001168883">
    <property type="component" value="Unassembled WGS sequence"/>
</dbReference>
<name>A0ABT8VH93_9BACL</name>
<evidence type="ECO:0000256" key="3">
    <source>
        <dbReference type="PROSITE-ProRule" id="PRU00023"/>
    </source>
</evidence>
<gene>
    <name evidence="4" type="ORF">Q3C12_25325</name>
</gene>
<dbReference type="InterPro" id="IPR036770">
    <property type="entry name" value="Ankyrin_rpt-contain_sf"/>
</dbReference>
<dbReference type="PRINTS" id="PR01415">
    <property type="entry name" value="ANKYRIN"/>
</dbReference>